<dbReference type="InterPro" id="IPR036741">
    <property type="entry name" value="TAFII-230_TBP-bd_sf"/>
</dbReference>
<feature type="domain" description="TAFII-230 TBP-binding" evidence="4">
    <location>
        <begin position="9"/>
        <end position="77"/>
    </location>
</feature>
<keyword evidence="2" id="KW-0804">Transcription</keyword>
<feature type="compositionally biased region" description="Basic and acidic residues" evidence="3">
    <location>
        <begin position="109"/>
        <end position="122"/>
    </location>
</feature>
<evidence type="ECO:0000256" key="1">
    <source>
        <dbReference type="ARBA" id="ARBA00023015"/>
    </source>
</evidence>
<dbReference type="InterPro" id="IPR040240">
    <property type="entry name" value="TAF1"/>
</dbReference>
<feature type="region of interest" description="Disordered" evidence="3">
    <location>
        <begin position="76"/>
        <end position="97"/>
    </location>
</feature>
<dbReference type="GO" id="GO:0016251">
    <property type="term" value="F:RNA polymerase II general transcription initiation factor activity"/>
    <property type="evidence" value="ECO:0007669"/>
    <property type="project" value="InterPro"/>
</dbReference>
<dbReference type="Pfam" id="PF09247">
    <property type="entry name" value="TBP-binding"/>
    <property type="match status" value="1"/>
</dbReference>
<organism evidence="5">
    <name type="scientific">Drosophila rhopaloa</name>
    <name type="common">Fruit fly</name>
    <dbReference type="NCBI Taxonomy" id="1041015"/>
    <lineage>
        <taxon>Eukaryota</taxon>
        <taxon>Metazoa</taxon>
        <taxon>Ecdysozoa</taxon>
        <taxon>Arthropoda</taxon>
        <taxon>Hexapoda</taxon>
        <taxon>Insecta</taxon>
        <taxon>Pterygota</taxon>
        <taxon>Neoptera</taxon>
        <taxon>Endopterygota</taxon>
        <taxon>Diptera</taxon>
        <taxon>Brachycera</taxon>
        <taxon>Muscomorpha</taxon>
        <taxon>Ephydroidea</taxon>
        <taxon>Drosophilidae</taxon>
        <taxon>Drosophila</taxon>
        <taxon>Sophophora</taxon>
    </lineage>
</organism>
<dbReference type="RefSeq" id="XP_016969670.1">
    <property type="nucleotide sequence ID" value="XM_017114181.1"/>
</dbReference>
<dbReference type="Gene3D" id="1.10.1100.10">
    <property type="entry name" value="TAFII-230 TBP-binding domain"/>
    <property type="match status" value="1"/>
</dbReference>
<proteinExistence type="predicted"/>
<accession>A0A6P4DVN5</accession>
<dbReference type="PANTHER" id="PTHR13900">
    <property type="entry name" value="TRANSCRIPTION INITIATION FACTOR TFIID"/>
    <property type="match status" value="1"/>
</dbReference>
<feature type="region of interest" description="Disordered" evidence="3">
    <location>
        <begin position="109"/>
        <end position="166"/>
    </location>
</feature>
<evidence type="ECO:0000256" key="3">
    <source>
        <dbReference type="SAM" id="MobiDB-lite"/>
    </source>
</evidence>
<evidence type="ECO:0000259" key="4">
    <source>
        <dbReference type="Pfam" id="PF09247"/>
    </source>
</evidence>
<evidence type="ECO:0000313" key="5">
    <source>
        <dbReference type="RefSeq" id="XP_016969670.1"/>
    </source>
</evidence>
<sequence length="166" mass="17741">MEIEMESDNSDDEGSIGNGLDLTGILFGNIDSEGRLLDDDGEGRGGTGFDAELRENIGSLSKLGLDSMLLEVIDRKEAEPLSEDEDEEKSEASASGGLSVFDALKAGVKSDEKEDGAVRAQDDAIDYSDITELSEDCPRTPPEDTSSYDDLEDAIPASKVETKLSK</sequence>
<dbReference type="GO" id="GO:0004402">
    <property type="term" value="F:histone acetyltransferase activity"/>
    <property type="evidence" value="ECO:0007669"/>
    <property type="project" value="InterPro"/>
</dbReference>
<keyword evidence="1" id="KW-0805">Transcription regulation</keyword>
<dbReference type="OrthoDB" id="5752at2759"/>
<dbReference type="GO" id="GO:0017025">
    <property type="term" value="F:TBP-class protein binding"/>
    <property type="evidence" value="ECO:0007669"/>
    <property type="project" value="InterPro"/>
</dbReference>
<protein>
    <submittedName>
        <fullName evidence="5">Transcription initiation factor TFIID subunit 1-like</fullName>
    </submittedName>
</protein>
<feature type="compositionally biased region" description="Acidic residues" evidence="3">
    <location>
        <begin position="80"/>
        <end position="89"/>
    </location>
</feature>
<dbReference type="InterPro" id="IPR009067">
    <property type="entry name" value="TAF_II_230-bd"/>
</dbReference>
<dbReference type="SUPFAM" id="SSF47055">
    <property type="entry name" value="TAF(II)230 TBP-binding fragment"/>
    <property type="match status" value="1"/>
</dbReference>
<reference evidence="5" key="1">
    <citation type="submission" date="2025-08" db="UniProtKB">
        <authorList>
            <consortium name="RefSeq"/>
        </authorList>
    </citation>
    <scope>IDENTIFICATION</scope>
</reference>
<gene>
    <name evidence="5" type="primary">LOC108037579</name>
</gene>
<dbReference type="AlphaFoldDB" id="A0A6P4DVN5"/>
<name>A0A6P4DVN5_DRORH</name>
<dbReference type="PANTHER" id="PTHR13900:SF0">
    <property type="entry name" value="TRANSCRIPTION INITIATION FACTOR TFIID SUBUNIT 1"/>
    <property type="match status" value="1"/>
</dbReference>
<dbReference type="GO" id="GO:0005669">
    <property type="term" value="C:transcription factor TFIID complex"/>
    <property type="evidence" value="ECO:0007669"/>
    <property type="project" value="InterPro"/>
</dbReference>
<dbReference type="GO" id="GO:0051123">
    <property type="term" value="P:RNA polymerase II preinitiation complex assembly"/>
    <property type="evidence" value="ECO:0007669"/>
    <property type="project" value="TreeGrafter"/>
</dbReference>
<evidence type="ECO:0000256" key="2">
    <source>
        <dbReference type="ARBA" id="ARBA00023163"/>
    </source>
</evidence>